<comment type="function">
    <text evidence="1">Required for the transposition of the insertion element.</text>
</comment>
<dbReference type="PROSITE" id="PS01043">
    <property type="entry name" value="TRANSPOSASE_IS30"/>
    <property type="match status" value="1"/>
</dbReference>
<dbReference type="InterPro" id="IPR001584">
    <property type="entry name" value="Integrase_cat-core"/>
</dbReference>
<protein>
    <submittedName>
        <fullName evidence="7">IS30 family transposase</fullName>
    </submittedName>
</protein>
<dbReference type="PANTHER" id="PTHR10948:SF23">
    <property type="entry name" value="TRANSPOSASE INSI FOR INSERTION SEQUENCE ELEMENT IS30A-RELATED"/>
    <property type="match status" value="1"/>
</dbReference>
<dbReference type="EMBL" id="SUMC01000326">
    <property type="protein sequence ID" value="TJZ90999.1"/>
    <property type="molecule type" value="Genomic_DNA"/>
</dbReference>
<dbReference type="InterPro" id="IPR012337">
    <property type="entry name" value="RNaseH-like_sf"/>
</dbReference>
<dbReference type="InterPro" id="IPR036397">
    <property type="entry name" value="RNaseH_sf"/>
</dbReference>
<dbReference type="GO" id="GO:0015074">
    <property type="term" value="P:DNA integration"/>
    <property type="evidence" value="ECO:0007669"/>
    <property type="project" value="InterPro"/>
</dbReference>
<evidence type="ECO:0000256" key="2">
    <source>
        <dbReference type="ARBA" id="ARBA00006363"/>
    </source>
</evidence>
<keyword evidence="3" id="KW-0815">Transposition</keyword>
<dbReference type="GO" id="GO:0003677">
    <property type="term" value="F:DNA binding"/>
    <property type="evidence" value="ECO:0007669"/>
    <property type="project" value="UniProtKB-KW"/>
</dbReference>
<dbReference type="NCBIfam" id="NF033563">
    <property type="entry name" value="transpos_IS30"/>
    <property type="match status" value="1"/>
</dbReference>
<comment type="similarity">
    <text evidence="2">Belongs to the transposase IS30 family.</text>
</comment>
<organism evidence="7 8">
    <name type="scientific">Actinacidiphila oryziradicis</name>
    <dbReference type="NCBI Taxonomy" id="2571141"/>
    <lineage>
        <taxon>Bacteria</taxon>
        <taxon>Bacillati</taxon>
        <taxon>Actinomycetota</taxon>
        <taxon>Actinomycetes</taxon>
        <taxon>Kitasatosporales</taxon>
        <taxon>Streptomycetaceae</taxon>
        <taxon>Actinacidiphila</taxon>
    </lineage>
</organism>
<dbReference type="AlphaFoldDB" id="A0A4U0R7K9"/>
<evidence type="ECO:0000313" key="7">
    <source>
        <dbReference type="EMBL" id="TJZ90999.1"/>
    </source>
</evidence>
<sequence length="386" mass="43953">MPRYAPNKVETAVKRRYFELLREGYRGAAAAREVGVSTSCGSLWFIDAGSMIVDDPAPISPRFLTQDDRIAIADGLHASRNVKEIAADVGKSFQTVYREIQRNSKPGGRYQPWWAHNQALLNRKRPKAEKIRADEDLRGVVREKLTEKWSPQQTARFLLRAYPDQPAMRACPETIYRALYAGLLGFKDGKLRTGRSKRKAHRRGVPVPNKIKNMTLVHQRPLEVNDRAVPGHWEGDLIIGRHQGSAIGTLVERTTRYVRLIHLPDGWKAPQVRNALIAQTASIPYQLRKTLTWDQGREMALHQDTAALTGFRIYFCDPHSPWQRGTNENTNGLLRQYFPKGTDLSVHSAQDLRTVAQELNRRPRLVLGDKTPIEAMRGYLTRPITR</sequence>
<dbReference type="OrthoDB" id="9803231at2"/>
<name>A0A4U0R7K9_9ACTN</name>
<evidence type="ECO:0000313" key="8">
    <source>
        <dbReference type="Proteomes" id="UP000305778"/>
    </source>
</evidence>
<evidence type="ECO:0000256" key="4">
    <source>
        <dbReference type="ARBA" id="ARBA00023125"/>
    </source>
</evidence>
<evidence type="ECO:0000259" key="6">
    <source>
        <dbReference type="PROSITE" id="PS50994"/>
    </source>
</evidence>
<accession>A0A4U0R7K9</accession>
<dbReference type="InterPro" id="IPR053392">
    <property type="entry name" value="Transposase_IS30-like"/>
</dbReference>
<gene>
    <name evidence="7" type="ORF">FCI23_55620</name>
</gene>
<dbReference type="Gene3D" id="3.30.420.10">
    <property type="entry name" value="Ribonuclease H-like superfamily/Ribonuclease H"/>
    <property type="match status" value="1"/>
</dbReference>
<proteinExistence type="inferred from homology"/>
<reference evidence="7 8" key="1">
    <citation type="submission" date="2019-04" db="EMBL/GenBank/DDBJ databases">
        <title>Streptomyces oryziradicis sp. nov., a novel actinomycete isolated from rhizosphere soil of rice (Oryza sativa L.).</title>
        <authorList>
            <person name="Li C."/>
        </authorList>
    </citation>
    <scope>NUCLEOTIDE SEQUENCE [LARGE SCALE GENOMIC DNA]</scope>
    <source>
        <strain evidence="7 8">NEAU-C40</strain>
    </source>
</reference>
<dbReference type="Pfam" id="PF00665">
    <property type="entry name" value="rve"/>
    <property type="match status" value="1"/>
</dbReference>
<dbReference type="SUPFAM" id="SSF53098">
    <property type="entry name" value="Ribonuclease H-like"/>
    <property type="match status" value="1"/>
</dbReference>
<keyword evidence="5" id="KW-0233">DNA recombination</keyword>
<evidence type="ECO:0000256" key="1">
    <source>
        <dbReference type="ARBA" id="ARBA00002190"/>
    </source>
</evidence>
<dbReference type="Pfam" id="PF13936">
    <property type="entry name" value="HTH_38"/>
    <property type="match status" value="1"/>
</dbReference>
<feature type="domain" description="Integrase catalytic" evidence="6">
    <location>
        <begin position="226"/>
        <end position="380"/>
    </location>
</feature>
<dbReference type="GO" id="GO:0006313">
    <property type="term" value="P:DNA transposition"/>
    <property type="evidence" value="ECO:0007669"/>
    <property type="project" value="InterPro"/>
</dbReference>
<evidence type="ECO:0000256" key="5">
    <source>
        <dbReference type="ARBA" id="ARBA00023172"/>
    </source>
</evidence>
<dbReference type="InterPro" id="IPR051917">
    <property type="entry name" value="Transposase-Integrase"/>
</dbReference>
<dbReference type="PROSITE" id="PS50994">
    <property type="entry name" value="INTEGRASE"/>
    <property type="match status" value="1"/>
</dbReference>
<dbReference type="PANTHER" id="PTHR10948">
    <property type="entry name" value="TRANSPOSASE"/>
    <property type="match status" value="1"/>
</dbReference>
<keyword evidence="8" id="KW-1185">Reference proteome</keyword>
<dbReference type="InterPro" id="IPR025246">
    <property type="entry name" value="IS30-like_HTH"/>
</dbReference>
<keyword evidence="4" id="KW-0238">DNA-binding</keyword>
<dbReference type="GO" id="GO:0004803">
    <property type="term" value="F:transposase activity"/>
    <property type="evidence" value="ECO:0007669"/>
    <property type="project" value="InterPro"/>
</dbReference>
<comment type="caution">
    <text evidence="7">The sequence shown here is derived from an EMBL/GenBank/DDBJ whole genome shotgun (WGS) entry which is preliminary data.</text>
</comment>
<evidence type="ECO:0000256" key="3">
    <source>
        <dbReference type="ARBA" id="ARBA00022578"/>
    </source>
</evidence>
<dbReference type="GO" id="GO:0005829">
    <property type="term" value="C:cytosol"/>
    <property type="evidence" value="ECO:0007669"/>
    <property type="project" value="TreeGrafter"/>
</dbReference>
<dbReference type="Proteomes" id="UP000305778">
    <property type="component" value="Unassembled WGS sequence"/>
</dbReference>
<dbReference type="InterPro" id="IPR001598">
    <property type="entry name" value="Transposase_IS30_CS"/>
</dbReference>